<sequence>MNVWEQRGYLIGQEPQARGERLQGRPFRRDPLRRDPSGQPLQERPFRRDPSGEHLQETPSGDPFRRPLQERPLRRPLRRDPSGEPLQERPLRRDPLGERLQGLYCPPGSSFSLSSHSVTELPSEQDEDVYVRYEKCSFWSSNRSLYGCQCRRR</sequence>
<dbReference type="AlphaFoldDB" id="A0A4Z2E0T5"/>
<proteinExistence type="predicted"/>
<reference evidence="2 3" key="1">
    <citation type="submission" date="2019-03" db="EMBL/GenBank/DDBJ databases">
        <title>First draft genome of Liparis tanakae, snailfish: a comprehensive survey of snailfish specific genes.</title>
        <authorList>
            <person name="Kim W."/>
            <person name="Song I."/>
            <person name="Jeong J.-H."/>
            <person name="Kim D."/>
            <person name="Kim S."/>
            <person name="Ryu S."/>
            <person name="Song J.Y."/>
            <person name="Lee S.K."/>
        </authorList>
    </citation>
    <scope>NUCLEOTIDE SEQUENCE [LARGE SCALE GENOMIC DNA]</scope>
    <source>
        <tissue evidence="2">Muscle</tissue>
    </source>
</reference>
<evidence type="ECO:0000313" key="2">
    <source>
        <dbReference type="EMBL" id="TNN22002.1"/>
    </source>
</evidence>
<feature type="compositionally biased region" description="Basic and acidic residues" evidence="1">
    <location>
        <begin position="63"/>
        <end position="97"/>
    </location>
</feature>
<protein>
    <submittedName>
        <fullName evidence="2">Uncharacterized protein</fullName>
    </submittedName>
</protein>
<organism evidence="2 3">
    <name type="scientific">Liparis tanakae</name>
    <name type="common">Tanaka's snailfish</name>
    <dbReference type="NCBI Taxonomy" id="230148"/>
    <lineage>
        <taxon>Eukaryota</taxon>
        <taxon>Metazoa</taxon>
        <taxon>Chordata</taxon>
        <taxon>Craniata</taxon>
        <taxon>Vertebrata</taxon>
        <taxon>Euteleostomi</taxon>
        <taxon>Actinopterygii</taxon>
        <taxon>Neopterygii</taxon>
        <taxon>Teleostei</taxon>
        <taxon>Neoteleostei</taxon>
        <taxon>Acanthomorphata</taxon>
        <taxon>Eupercaria</taxon>
        <taxon>Perciformes</taxon>
        <taxon>Cottioidei</taxon>
        <taxon>Cottales</taxon>
        <taxon>Liparidae</taxon>
        <taxon>Liparis</taxon>
    </lineage>
</organism>
<feature type="compositionally biased region" description="Basic and acidic residues" evidence="1">
    <location>
        <begin position="17"/>
        <end position="36"/>
    </location>
</feature>
<comment type="caution">
    <text evidence="2">The sequence shown here is derived from an EMBL/GenBank/DDBJ whole genome shotgun (WGS) entry which is preliminary data.</text>
</comment>
<keyword evidence="3" id="KW-1185">Reference proteome</keyword>
<dbReference type="EMBL" id="SRLO01024714">
    <property type="protein sequence ID" value="TNN22002.1"/>
    <property type="molecule type" value="Genomic_DNA"/>
</dbReference>
<evidence type="ECO:0000313" key="3">
    <source>
        <dbReference type="Proteomes" id="UP000314294"/>
    </source>
</evidence>
<evidence type="ECO:0000256" key="1">
    <source>
        <dbReference type="SAM" id="MobiDB-lite"/>
    </source>
</evidence>
<feature type="compositionally biased region" description="Basic and acidic residues" evidence="1">
    <location>
        <begin position="44"/>
        <end position="56"/>
    </location>
</feature>
<dbReference type="Proteomes" id="UP000314294">
    <property type="component" value="Unassembled WGS sequence"/>
</dbReference>
<gene>
    <name evidence="2" type="ORF">EYF80_067886</name>
</gene>
<name>A0A4Z2E0T5_9TELE</name>
<accession>A0A4Z2E0T5</accession>
<feature type="region of interest" description="Disordered" evidence="1">
    <location>
        <begin position="1"/>
        <end position="125"/>
    </location>
</feature>